<dbReference type="GO" id="GO:0043565">
    <property type="term" value="F:sequence-specific DNA binding"/>
    <property type="evidence" value="ECO:0007669"/>
    <property type="project" value="InterPro"/>
</dbReference>
<dbReference type="InterPro" id="IPR036390">
    <property type="entry name" value="WH_DNA-bd_sf"/>
</dbReference>
<dbReference type="Pfam" id="PF00447">
    <property type="entry name" value="HSF_DNA-bind"/>
    <property type="match status" value="1"/>
</dbReference>
<dbReference type="GO" id="GO:0005634">
    <property type="term" value="C:nucleus"/>
    <property type="evidence" value="ECO:0007669"/>
    <property type="project" value="UniProtKB-SubCell"/>
</dbReference>
<evidence type="ECO:0000256" key="1">
    <source>
        <dbReference type="ARBA" id="ARBA00004123"/>
    </source>
</evidence>
<keyword evidence="3" id="KW-0805">Transcription regulation</keyword>
<feature type="coiled-coil region" evidence="9">
    <location>
        <begin position="121"/>
        <end position="155"/>
    </location>
</feature>
<dbReference type="SUPFAM" id="SSF46785">
    <property type="entry name" value="Winged helix' DNA-binding domain"/>
    <property type="match status" value="1"/>
</dbReference>
<dbReference type="Gene3D" id="1.10.10.10">
    <property type="entry name" value="Winged helix-like DNA-binding domain superfamily/Winged helix DNA-binding domain"/>
    <property type="match status" value="1"/>
</dbReference>
<dbReference type="InterPro" id="IPR036388">
    <property type="entry name" value="WH-like_DNA-bd_sf"/>
</dbReference>
<evidence type="ECO:0000313" key="12">
    <source>
        <dbReference type="Proteomes" id="UP000694414"/>
    </source>
</evidence>
<organism evidence="11 12">
    <name type="scientific">Prolemur simus</name>
    <name type="common">Greater bamboo lemur</name>
    <name type="synonym">Hapalemur simus</name>
    <dbReference type="NCBI Taxonomy" id="1328070"/>
    <lineage>
        <taxon>Eukaryota</taxon>
        <taxon>Metazoa</taxon>
        <taxon>Chordata</taxon>
        <taxon>Craniata</taxon>
        <taxon>Vertebrata</taxon>
        <taxon>Euteleostomi</taxon>
        <taxon>Mammalia</taxon>
        <taxon>Eutheria</taxon>
        <taxon>Euarchontoglires</taxon>
        <taxon>Primates</taxon>
        <taxon>Strepsirrhini</taxon>
        <taxon>Lemuriformes</taxon>
        <taxon>Lemuridae</taxon>
        <taxon>Prolemur</taxon>
    </lineage>
</organism>
<keyword evidence="7" id="KW-0539">Nucleus</keyword>
<keyword evidence="4" id="KW-0346">Stress response</keyword>
<proteinExistence type="inferred from homology"/>
<keyword evidence="9" id="KW-0175">Coiled coil</keyword>
<evidence type="ECO:0000256" key="5">
    <source>
        <dbReference type="ARBA" id="ARBA00023125"/>
    </source>
</evidence>
<evidence type="ECO:0000256" key="3">
    <source>
        <dbReference type="ARBA" id="ARBA00023015"/>
    </source>
</evidence>
<reference evidence="11" key="2">
    <citation type="submission" date="2025-09" db="UniProtKB">
        <authorList>
            <consortium name="Ensembl"/>
        </authorList>
    </citation>
    <scope>IDENTIFICATION</scope>
</reference>
<evidence type="ECO:0000256" key="8">
    <source>
        <dbReference type="RuleBase" id="RU004020"/>
    </source>
</evidence>
<evidence type="ECO:0000313" key="11">
    <source>
        <dbReference type="Ensembl" id="ENSPSMP00000024796.1"/>
    </source>
</evidence>
<protein>
    <recommendedName>
        <fullName evidence="10">HSF-type DNA-binding domain-containing protein</fullName>
    </recommendedName>
</protein>
<dbReference type="FunFam" id="1.10.10.10:FF:000027">
    <property type="entry name" value="Heat shock transcription factor 1"/>
    <property type="match status" value="1"/>
</dbReference>
<keyword evidence="6" id="KW-0804">Transcription</keyword>
<dbReference type="PANTHER" id="PTHR10015:SF454">
    <property type="entry name" value="HEAT SHOCK FACTOR PROTEIN 3"/>
    <property type="match status" value="1"/>
</dbReference>
<dbReference type="GeneTree" id="ENSGT00940000163549"/>
<evidence type="ECO:0000256" key="4">
    <source>
        <dbReference type="ARBA" id="ARBA00023016"/>
    </source>
</evidence>
<name>A0A8C8ZW44_PROSS</name>
<dbReference type="Ensembl" id="ENSPSMT00000028760.1">
    <property type="protein sequence ID" value="ENSPSMP00000024796.1"/>
    <property type="gene ID" value="ENSPSMG00000017483.1"/>
</dbReference>
<evidence type="ECO:0000256" key="9">
    <source>
        <dbReference type="SAM" id="Coils"/>
    </source>
</evidence>
<dbReference type="PANTHER" id="PTHR10015">
    <property type="entry name" value="HEAT SHOCK TRANSCRIPTION FACTOR"/>
    <property type="match status" value="1"/>
</dbReference>
<keyword evidence="5" id="KW-0238">DNA-binding</keyword>
<reference evidence="11" key="1">
    <citation type="submission" date="2025-08" db="UniProtKB">
        <authorList>
            <consortium name="Ensembl"/>
        </authorList>
    </citation>
    <scope>IDENTIFICATION</scope>
</reference>
<evidence type="ECO:0000256" key="6">
    <source>
        <dbReference type="ARBA" id="ARBA00023163"/>
    </source>
</evidence>
<accession>A0A8C8ZW44</accession>
<evidence type="ECO:0000256" key="2">
    <source>
        <dbReference type="ARBA" id="ARBA00006403"/>
    </source>
</evidence>
<comment type="subcellular location">
    <subcellularLocation>
        <location evidence="1">Nucleus</location>
    </subcellularLocation>
</comment>
<evidence type="ECO:0000256" key="7">
    <source>
        <dbReference type="ARBA" id="ARBA00023242"/>
    </source>
</evidence>
<dbReference type="GO" id="GO:0003700">
    <property type="term" value="F:DNA-binding transcription factor activity"/>
    <property type="evidence" value="ECO:0007669"/>
    <property type="project" value="InterPro"/>
</dbReference>
<comment type="similarity">
    <text evidence="2 8">Belongs to the HSF family.</text>
</comment>
<dbReference type="AlphaFoldDB" id="A0A8C8ZW44"/>
<dbReference type="Proteomes" id="UP000694414">
    <property type="component" value="Unplaced"/>
</dbReference>
<dbReference type="InterPro" id="IPR000232">
    <property type="entry name" value="HSF_DNA-bd"/>
</dbReference>
<evidence type="ECO:0000259" key="10">
    <source>
        <dbReference type="PROSITE" id="PS00434"/>
    </source>
</evidence>
<dbReference type="SMART" id="SM00415">
    <property type="entry name" value="HSF"/>
    <property type="match status" value="1"/>
</dbReference>
<sequence length="466" mass="53168">MEAACSVAVPGFLAKLWALVDDTVLDDVIGWNENGQTFRVVNEQIFSKDLLPKYFKHSNISSFIRQLNMYGFRKVITSDSRMTGQEKKVAMEFQHPFFKKGEAGLLENIKRKVPTMKTEDVRTYTDEFQRMMAEVQEMREKQSNMDAKFAEMKKEYSTLCIEMTNLRQKYCEQQQLLTQVPVQSFEGFLSFLFCKLLIRMEILKNGYALLEDKNKILLDHVLSTLKDESKNLVSSVDQTNGDDGKEPEMSIQDVPMSEDSLDIDLDLVIPDFQGLMTMESFGQETKNGSLELVSSSQVNDPILTEDKSDTQCNTILNRDEMHMHCIEANLVELKSLLSRKKMNYNSDNVSEVSLSIHKQVVQYMKNPLLSLSDEMPINDLGERLQDSNDFLLDDLKNPSNVLPHLGDHDYIALNGSSPLEGAANPIEIFEPKLSTETNGEYKLFPMFFLNPVANFIEECTKIEPSS</sequence>
<feature type="domain" description="HSF-type DNA-binding" evidence="10">
    <location>
        <begin position="51"/>
        <end position="75"/>
    </location>
</feature>
<dbReference type="PROSITE" id="PS00434">
    <property type="entry name" value="HSF_DOMAIN"/>
    <property type="match status" value="1"/>
</dbReference>
<keyword evidence="12" id="KW-1185">Reference proteome</keyword>
<dbReference type="PRINTS" id="PR00056">
    <property type="entry name" value="HSFDOMAIN"/>
</dbReference>